<comment type="caution">
    <text evidence="6">The sequence shown here is derived from an EMBL/GenBank/DDBJ whole genome shotgun (WGS) entry which is preliminary data.</text>
</comment>
<dbReference type="PROSITE" id="PS50112">
    <property type="entry name" value="PAS"/>
    <property type="match status" value="2"/>
</dbReference>
<feature type="coiled-coil region" evidence="2">
    <location>
        <begin position="381"/>
        <end position="408"/>
    </location>
</feature>
<feature type="transmembrane region" description="Helical" evidence="3">
    <location>
        <begin position="211"/>
        <end position="230"/>
    </location>
</feature>
<dbReference type="NCBIfam" id="TIGR00229">
    <property type="entry name" value="sensory_box"/>
    <property type="match status" value="2"/>
</dbReference>
<dbReference type="EMBL" id="SLUI01000004">
    <property type="protein sequence ID" value="TCL38187.1"/>
    <property type="molecule type" value="Genomic_DNA"/>
</dbReference>
<dbReference type="RefSeq" id="WP_132077779.1">
    <property type="nucleotide sequence ID" value="NZ_SLUI01000004.1"/>
</dbReference>
<dbReference type="InterPro" id="IPR042070">
    <property type="entry name" value="PucR_C-HTH_sf"/>
</dbReference>
<feature type="domain" description="PAC" evidence="5">
    <location>
        <begin position="487"/>
        <end position="540"/>
    </location>
</feature>
<organism evidence="6 7">
    <name type="scientific">Anaerospora hongkongensis</name>
    <dbReference type="NCBI Taxonomy" id="244830"/>
    <lineage>
        <taxon>Bacteria</taxon>
        <taxon>Bacillati</taxon>
        <taxon>Bacillota</taxon>
        <taxon>Negativicutes</taxon>
        <taxon>Selenomonadales</taxon>
        <taxon>Sporomusaceae</taxon>
        <taxon>Anaerospora</taxon>
    </lineage>
</organism>
<evidence type="ECO:0000313" key="7">
    <source>
        <dbReference type="Proteomes" id="UP000295063"/>
    </source>
</evidence>
<evidence type="ECO:0000259" key="5">
    <source>
        <dbReference type="PROSITE" id="PS50113"/>
    </source>
</evidence>
<dbReference type="InterPro" id="IPR035965">
    <property type="entry name" value="PAS-like_dom_sf"/>
</dbReference>
<dbReference type="InterPro" id="IPR001610">
    <property type="entry name" value="PAC"/>
</dbReference>
<evidence type="ECO:0000259" key="4">
    <source>
        <dbReference type="PROSITE" id="PS50112"/>
    </source>
</evidence>
<dbReference type="SMART" id="SM00091">
    <property type="entry name" value="PAS"/>
    <property type="match status" value="2"/>
</dbReference>
<dbReference type="PROSITE" id="PS50113">
    <property type="entry name" value="PAC"/>
    <property type="match status" value="2"/>
</dbReference>
<comment type="similarity">
    <text evidence="1">Belongs to the CdaR family.</text>
</comment>
<feature type="domain" description="PAS" evidence="4">
    <location>
        <begin position="541"/>
        <end position="611"/>
    </location>
</feature>
<gene>
    <name evidence="6" type="ORF">EV210_104155</name>
</gene>
<dbReference type="InterPro" id="IPR041522">
    <property type="entry name" value="CdaR_GGDEF"/>
</dbReference>
<keyword evidence="3" id="KW-0472">Membrane</keyword>
<feature type="transmembrane region" description="Helical" evidence="3">
    <location>
        <begin position="300"/>
        <end position="320"/>
    </location>
</feature>
<feature type="transmembrane region" description="Helical" evidence="3">
    <location>
        <begin position="242"/>
        <end position="263"/>
    </location>
</feature>
<proteinExistence type="inferred from homology"/>
<dbReference type="SUPFAM" id="SSF55785">
    <property type="entry name" value="PYP-like sensor domain (PAS domain)"/>
    <property type="match status" value="2"/>
</dbReference>
<dbReference type="CDD" id="cd00130">
    <property type="entry name" value="PAS"/>
    <property type="match status" value="2"/>
</dbReference>
<dbReference type="InterPro" id="IPR000014">
    <property type="entry name" value="PAS"/>
</dbReference>
<evidence type="ECO:0000256" key="2">
    <source>
        <dbReference type="SAM" id="Coils"/>
    </source>
</evidence>
<dbReference type="Proteomes" id="UP000295063">
    <property type="component" value="Unassembled WGS sequence"/>
</dbReference>
<dbReference type="Pfam" id="PF17853">
    <property type="entry name" value="GGDEF_2"/>
    <property type="match status" value="1"/>
</dbReference>
<feature type="domain" description="PAC" evidence="5">
    <location>
        <begin position="617"/>
        <end position="669"/>
    </location>
</feature>
<evidence type="ECO:0000256" key="3">
    <source>
        <dbReference type="SAM" id="Phobius"/>
    </source>
</evidence>
<keyword evidence="2" id="KW-0175">Coiled coil</keyword>
<keyword evidence="3" id="KW-1133">Transmembrane helix</keyword>
<dbReference type="PANTHER" id="PTHR33744">
    <property type="entry name" value="CARBOHYDRATE DIACID REGULATOR"/>
    <property type="match status" value="1"/>
</dbReference>
<dbReference type="InterPro" id="IPR000700">
    <property type="entry name" value="PAS-assoc_C"/>
</dbReference>
<dbReference type="InterPro" id="IPR051448">
    <property type="entry name" value="CdaR-like_regulators"/>
</dbReference>
<dbReference type="Gene3D" id="1.10.10.2840">
    <property type="entry name" value="PucR C-terminal helix-turn-helix domain"/>
    <property type="match status" value="1"/>
</dbReference>
<evidence type="ECO:0000256" key="1">
    <source>
        <dbReference type="ARBA" id="ARBA00006754"/>
    </source>
</evidence>
<evidence type="ECO:0000313" key="6">
    <source>
        <dbReference type="EMBL" id="TCL38187.1"/>
    </source>
</evidence>
<accession>A0A4V2Q8S3</accession>
<keyword evidence="3" id="KW-0812">Transmembrane</keyword>
<dbReference type="OrthoDB" id="1677617at2"/>
<feature type="transmembrane region" description="Helical" evidence="3">
    <location>
        <begin position="275"/>
        <end position="294"/>
    </location>
</feature>
<feature type="transmembrane region" description="Helical" evidence="3">
    <location>
        <begin position="185"/>
        <end position="204"/>
    </location>
</feature>
<dbReference type="Gene3D" id="3.30.450.20">
    <property type="entry name" value="PAS domain"/>
    <property type="match status" value="2"/>
</dbReference>
<protein>
    <submittedName>
        <fullName evidence="6">PAS domain S-box-containing protein</fullName>
    </submittedName>
</protein>
<dbReference type="SMART" id="SM00086">
    <property type="entry name" value="PAC"/>
    <property type="match status" value="2"/>
</dbReference>
<reference evidence="6 7" key="1">
    <citation type="submission" date="2019-03" db="EMBL/GenBank/DDBJ databases">
        <title>Genomic Encyclopedia of Type Strains, Phase IV (KMG-IV): sequencing the most valuable type-strain genomes for metagenomic binning, comparative biology and taxonomic classification.</title>
        <authorList>
            <person name="Goeker M."/>
        </authorList>
    </citation>
    <scope>NUCLEOTIDE SEQUENCE [LARGE SCALE GENOMIC DNA]</scope>
    <source>
        <strain evidence="6 7">DSM 15969</strain>
    </source>
</reference>
<feature type="domain" description="PAS" evidence="4">
    <location>
        <begin position="416"/>
        <end position="469"/>
    </location>
</feature>
<name>A0A4V2Q8S3_9FIRM</name>
<dbReference type="Pfam" id="PF13426">
    <property type="entry name" value="PAS_9"/>
    <property type="match status" value="2"/>
</dbReference>
<feature type="transmembrane region" description="Helical" evidence="3">
    <location>
        <begin position="332"/>
        <end position="357"/>
    </location>
</feature>
<dbReference type="PANTHER" id="PTHR33744:SF1">
    <property type="entry name" value="DNA-BINDING TRANSCRIPTIONAL ACTIVATOR ADER"/>
    <property type="match status" value="1"/>
</dbReference>
<dbReference type="Pfam" id="PF13556">
    <property type="entry name" value="HTH_30"/>
    <property type="match status" value="1"/>
</dbReference>
<dbReference type="InterPro" id="IPR025736">
    <property type="entry name" value="PucR_C-HTH_dom"/>
</dbReference>
<dbReference type="AlphaFoldDB" id="A0A4V2Q8S3"/>
<sequence length="938" mass="107333">MTNKVKKRYELQIMLFLVLVSGLIALTLCDIGSKEDHRFLDNGWEYSWGDRPPETAGSDGQWQPLKAFTEPPERNGQNFLWLRIVLPSEPVKNPIILAKFVQQTFEVYLDGKLQYNYGILPAPAGERFRPWLPLHFIGLPDEAAGKMVYFRISSDAPAIGIKGVVEYGPTHGLFRYKNMLDLLKISSAALLFFSGVFVLGLYLFSRRDTIYFTFAGNAILSAGVVFSSTYNSFLIYPNADFWNYFIFCSVLGWKIFWFQFFVYIVEERYNRAVQIISWTISGVFCLFILAAFVNPLWIETILLLHTVISVTCFLLILYFCRNQIFYGQEVQFYAIGTAVWLITNTLDTLSILGVIYTPAFISWVGQFAEVAGLASVLLLRYAAIQNRMNEYSQDLEEFNQDLENIVNERTLDLSIQNACLEQLFDNSPDAMVMLNLNYQVTKANSSFELLFGYSEQEVLGKELRTLLQIPGTVSVEEHIFDTSRMAQDIHLETIRFHKTGNPITVALTAYPFITETNQVGVYAVYRDISDRVLSERILRDSERRYRLLAENMEEGIWLLDFDRHLLYISPSLKKIMRSSLEGYLKKLRQELVSPQLDAAIHEVINSYYKGEEIQVPVLLEEEIGNSAHNSIWVETSITIAYDDKKEILGLLGITRDITSRKRTERLLAYSYERHRRSQFFADISEGVLSAETEIYARARQLRINLPAQFALYFCLVEDFQHPASMEQRDVLLDEVANFVSQQYAAEAWSMADGIGILFNLECIDGGKMSVMQHAADCLQLLQAEFAGKLFRIGVADYADSVQTFSRRLQHARTAARIGRQRSAGSIVQHYEECGIYEIFDYFSGLEEAETFVARTLQPLMAYDQANHTELVDTLEKLLSGNNLKDLAESLFVHYKTLASRKQRIEKVLQVSLDSAEDRMRLGAALQIRKMLMARKGAQ</sequence>
<keyword evidence="7" id="KW-1185">Reference proteome</keyword>